<dbReference type="EMBL" id="JBHRYD010000004">
    <property type="protein sequence ID" value="MFC3704443.1"/>
    <property type="molecule type" value="Genomic_DNA"/>
</dbReference>
<organism evidence="2 3">
    <name type="scientific">Devosia honganensis</name>
    <dbReference type="NCBI Taxonomy" id="1610527"/>
    <lineage>
        <taxon>Bacteria</taxon>
        <taxon>Pseudomonadati</taxon>
        <taxon>Pseudomonadota</taxon>
        <taxon>Alphaproteobacteria</taxon>
        <taxon>Hyphomicrobiales</taxon>
        <taxon>Devosiaceae</taxon>
        <taxon>Devosia</taxon>
    </lineage>
</organism>
<evidence type="ECO:0000313" key="3">
    <source>
        <dbReference type="Proteomes" id="UP001595613"/>
    </source>
</evidence>
<reference evidence="3" key="1">
    <citation type="journal article" date="2019" name="Int. J. Syst. Evol. Microbiol.">
        <title>The Global Catalogue of Microorganisms (GCM) 10K type strain sequencing project: providing services to taxonomists for standard genome sequencing and annotation.</title>
        <authorList>
            <consortium name="The Broad Institute Genomics Platform"/>
            <consortium name="The Broad Institute Genome Sequencing Center for Infectious Disease"/>
            <person name="Wu L."/>
            <person name="Ma J."/>
        </authorList>
    </citation>
    <scope>NUCLEOTIDE SEQUENCE [LARGE SCALE GENOMIC DNA]</scope>
    <source>
        <strain evidence="3">KCTC 42281</strain>
    </source>
</reference>
<feature type="compositionally biased region" description="Low complexity" evidence="1">
    <location>
        <begin position="65"/>
        <end position="74"/>
    </location>
</feature>
<dbReference type="Proteomes" id="UP001595613">
    <property type="component" value="Unassembled WGS sequence"/>
</dbReference>
<dbReference type="RefSeq" id="WP_380096153.1">
    <property type="nucleotide sequence ID" value="NZ_JBHRYD010000004.1"/>
</dbReference>
<dbReference type="InterPro" id="IPR038493">
    <property type="entry name" value="MqsR_sf"/>
</dbReference>
<keyword evidence="3" id="KW-1185">Reference proteome</keyword>
<comment type="caution">
    <text evidence="2">The sequence shown here is derived from an EMBL/GenBank/DDBJ whole genome shotgun (WGS) entry which is preliminary data.</text>
</comment>
<gene>
    <name evidence="2" type="ORF">ACFOOL_06710</name>
</gene>
<protein>
    <submittedName>
        <fullName evidence="2">Type II toxin-antitoxin system MqsR family toxin</fullName>
    </submittedName>
</protein>
<feature type="region of interest" description="Disordered" evidence="1">
    <location>
        <begin position="65"/>
        <end position="102"/>
    </location>
</feature>
<dbReference type="InterPro" id="IPR031451">
    <property type="entry name" value="MqsR_toxin"/>
</dbReference>
<dbReference type="Pfam" id="PF15723">
    <property type="entry name" value="MqsR_toxin"/>
    <property type="match status" value="1"/>
</dbReference>
<dbReference type="Gene3D" id="3.30.2310.40">
    <property type="match status" value="1"/>
</dbReference>
<name>A0ABV7X1K6_9HYPH</name>
<sequence>MTTRAAQDARGLGFDSQAIAAIIRSIERPMFYKSMTTYMDSSRWQDVYHVPAGDLMLYISSFRRTSSPNSSLFRSSRDRNGHRQHTSSRNDGIARNRRNAFP</sequence>
<proteinExistence type="predicted"/>
<evidence type="ECO:0000256" key="1">
    <source>
        <dbReference type="SAM" id="MobiDB-lite"/>
    </source>
</evidence>
<evidence type="ECO:0000313" key="2">
    <source>
        <dbReference type="EMBL" id="MFC3704443.1"/>
    </source>
</evidence>
<accession>A0ABV7X1K6</accession>